<organism evidence="2 3">
    <name type="scientific">Neolewinella agarilytica</name>
    <dbReference type="NCBI Taxonomy" id="478744"/>
    <lineage>
        <taxon>Bacteria</taxon>
        <taxon>Pseudomonadati</taxon>
        <taxon>Bacteroidota</taxon>
        <taxon>Saprospiria</taxon>
        <taxon>Saprospirales</taxon>
        <taxon>Lewinellaceae</taxon>
        <taxon>Neolewinella</taxon>
    </lineage>
</organism>
<keyword evidence="1" id="KW-1133">Transmembrane helix</keyword>
<dbReference type="EMBL" id="FOFB01000022">
    <property type="protein sequence ID" value="SER05231.1"/>
    <property type="molecule type" value="Genomic_DNA"/>
</dbReference>
<proteinExistence type="predicted"/>
<accession>A0A1H9L150</accession>
<protein>
    <submittedName>
        <fullName evidence="2">Uncharacterized protein</fullName>
    </submittedName>
</protein>
<keyword evidence="1" id="KW-0472">Membrane</keyword>
<keyword evidence="1" id="KW-0812">Transmembrane</keyword>
<evidence type="ECO:0000313" key="2">
    <source>
        <dbReference type="EMBL" id="SER05231.1"/>
    </source>
</evidence>
<sequence length="162" mass="17610">METTTYNEPDLSINSDNALSSKYAWTFGLALGLITALYLVILNLATDSPSTGMRFAKHLLIVPVVWMAISSYSSRLPEGKAFKSELGLLLKLGLWAAGVIAILNILFFGLVGTSFEQFMQEGDTLAGVLINSGFLIFETMVFVMIIGFVILQAYKGKGSPED</sequence>
<feature type="transmembrane region" description="Helical" evidence="1">
    <location>
        <begin position="55"/>
        <end position="72"/>
    </location>
</feature>
<name>A0A1H9L150_9BACT</name>
<keyword evidence="3" id="KW-1185">Reference proteome</keyword>
<evidence type="ECO:0000313" key="3">
    <source>
        <dbReference type="Proteomes" id="UP000199021"/>
    </source>
</evidence>
<dbReference type="Proteomes" id="UP000199021">
    <property type="component" value="Unassembled WGS sequence"/>
</dbReference>
<feature type="transmembrane region" description="Helical" evidence="1">
    <location>
        <begin position="23"/>
        <end position="43"/>
    </location>
</feature>
<feature type="transmembrane region" description="Helical" evidence="1">
    <location>
        <begin position="125"/>
        <end position="154"/>
    </location>
</feature>
<dbReference type="STRING" id="478744.SAMN05444359_12282"/>
<evidence type="ECO:0000256" key="1">
    <source>
        <dbReference type="SAM" id="Phobius"/>
    </source>
</evidence>
<dbReference type="AlphaFoldDB" id="A0A1H9L150"/>
<dbReference type="InParanoid" id="A0A1H9L150"/>
<gene>
    <name evidence="2" type="ORF">SAMN05444359_12282</name>
</gene>
<dbReference type="RefSeq" id="WP_090171295.1">
    <property type="nucleotide sequence ID" value="NZ_FOFB01000022.1"/>
</dbReference>
<reference evidence="3" key="1">
    <citation type="submission" date="2016-10" db="EMBL/GenBank/DDBJ databases">
        <authorList>
            <person name="Varghese N."/>
            <person name="Submissions S."/>
        </authorList>
    </citation>
    <scope>NUCLEOTIDE SEQUENCE [LARGE SCALE GENOMIC DNA]</scope>
    <source>
        <strain evidence="3">DSM 24740</strain>
    </source>
</reference>
<dbReference type="OrthoDB" id="1494050at2"/>
<feature type="transmembrane region" description="Helical" evidence="1">
    <location>
        <begin position="92"/>
        <end position="113"/>
    </location>
</feature>